<accession>A0A1A9EUF1</accession>
<dbReference type="InterPro" id="IPR042128">
    <property type="entry name" value="NuoE_dom"/>
</dbReference>
<dbReference type="PANTHER" id="PTHR10371">
    <property type="entry name" value="NADH DEHYDROGENASE UBIQUINONE FLAVOPROTEIN 2, MITOCHONDRIAL"/>
    <property type="match status" value="1"/>
</dbReference>
<dbReference type="GO" id="GO:0003954">
    <property type="term" value="F:NADH dehydrogenase activity"/>
    <property type="evidence" value="ECO:0007669"/>
    <property type="project" value="TreeGrafter"/>
</dbReference>
<feature type="binding site" evidence="11">
    <location>
        <position position="94"/>
    </location>
    <ligand>
        <name>[2Fe-2S] cluster</name>
        <dbReference type="ChEBI" id="CHEBI:190135"/>
    </ligand>
</feature>
<comment type="cofactor">
    <cofactor evidence="11">
        <name>[2Fe-2S] cluster</name>
        <dbReference type="ChEBI" id="CHEBI:190135"/>
    </cofactor>
    <text evidence="11">Binds 1 [2Fe-2S] cluster.</text>
</comment>
<evidence type="ECO:0000313" key="12">
    <source>
        <dbReference type="EMBL" id="ANG61288.1"/>
    </source>
</evidence>
<feature type="binding site" evidence="11">
    <location>
        <position position="139"/>
    </location>
    <ligand>
        <name>[2Fe-2S] cluster</name>
        <dbReference type="ChEBI" id="CHEBI:190135"/>
    </ligand>
</feature>
<feature type="binding site" evidence="11">
    <location>
        <position position="135"/>
    </location>
    <ligand>
        <name>[2Fe-2S] cluster</name>
        <dbReference type="ChEBI" id="CHEBI:190135"/>
    </ligand>
</feature>
<dbReference type="InterPro" id="IPR041921">
    <property type="entry name" value="NuoE_N"/>
</dbReference>
<evidence type="ECO:0000256" key="4">
    <source>
        <dbReference type="ARBA" id="ARBA00022723"/>
    </source>
</evidence>
<evidence type="ECO:0000256" key="1">
    <source>
        <dbReference type="ARBA" id="ARBA00010643"/>
    </source>
</evidence>
<dbReference type="AlphaFoldDB" id="A0A1A9EUF1"/>
<dbReference type="PIRSF" id="PIRSF000216">
    <property type="entry name" value="NADH_DH_24kDa"/>
    <property type="match status" value="1"/>
</dbReference>
<dbReference type="GO" id="GO:0051537">
    <property type="term" value="F:2 iron, 2 sulfur cluster binding"/>
    <property type="evidence" value="ECO:0007669"/>
    <property type="project" value="UniProtKB-KW"/>
</dbReference>
<keyword evidence="5 11" id="KW-0408">Iron</keyword>
<sequence length="174" mass="19065">MSAIFARDRGWSNSYLSQAERESIEQEAQAYPQRDALCIEALRIVQQHRGWVSDDSVAAIADYLGLGAAQVDAVATFYNLIFRQPVGRQVIYLCNSVTCWMLGCDALRARIGEELGIDFGQTSADGEYTLLPITCLGDCDHAPALMIADRHHHDLDPDSLAALLQPPASGQAKE</sequence>
<dbReference type="SUPFAM" id="SSF52833">
    <property type="entry name" value="Thioredoxin-like"/>
    <property type="match status" value="1"/>
</dbReference>
<comment type="catalytic activity">
    <reaction evidence="10">
        <text>a quinone + NADH + 5 H(+)(in) = a quinol + NAD(+) + 4 H(+)(out)</text>
        <dbReference type="Rhea" id="RHEA:57888"/>
        <dbReference type="ChEBI" id="CHEBI:15378"/>
        <dbReference type="ChEBI" id="CHEBI:24646"/>
        <dbReference type="ChEBI" id="CHEBI:57540"/>
        <dbReference type="ChEBI" id="CHEBI:57945"/>
        <dbReference type="ChEBI" id="CHEBI:132124"/>
    </reaction>
</comment>
<evidence type="ECO:0000256" key="6">
    <source>
        <dbReference type="ARBA" id="ARBA00023014"/>
    </source>
</evidence>
<organism evidence="12 13">
    <name type="scientific">Marinobacterium aestuarii</name>
    <dbReference type="NCBI Taxonomy" id="1821621"/>
    <lineage>
        <taxon>Bacteria</taxon>
        <taxon>Pseudomonadati</taxon>
        <taxon>Pseudomonadota</taxon>
        <taxon>Gammaproteobacteria</taxon>
        <taxon>Oceanospirillales</taxon>
        <taxon>Oceanospirillaceae</taxon>
        <taxon>Marinobacterium</taxon>
    </lineage>
</organism>
<evidence type="ECO:0000256" key="5">
    <source>
        <dbReference type="ARBA" id="ARBA00023004"/>
    </source>
</evidence>
<protein>
    <recommendedName>
        <fullName evidence="2">NADH-quinone oxidoreductase subunit E</fullName>
    </recommendedName>
    <alternativeName>
        <fullName evidence="7">NADH dehydrogenase I subunit E</fullName>
    </alternativeName>
    <alternativeName>
        <fullName evidence="8">NDH-1 subunit E</fullName>
    </alternativeName>
</protein>
<dbReference type="Gene3D" id="1.10.10.1590">
    <property type="entry name" value="NADH-quinone oxidoreductase subunit E"/>
    <property type="match status" value="1"/>
</dbReference>
<dbReference type="GO" id="GO:0046872">
    <property type="term" value="F:metal ion binding"/>
    <property type="evidence" value="ECO:0007669"/>
    <property type="project" value="UniProtKB-KW"/>
</dbReference>
<evidence type="ECO:0000256" key="7">
    <source>
        <dbReference type="ARBA" id="ARBA00031580"/>
    </source>
</evidence>
<evidence type="ECO:0000256" key="8">
    <source>
        <dbReference type="ARBA" id="ARBA00032788"/>
    </source>
</evidence>
<feature type="binding site" evidence="11">
    <location>
        <position position="99"/>
    </location>
    <ligand>
        <name>[2Fe-2S] cluster</name>
        <dbReference type="ChEBI" id="CHEBI:190135"/>
    </ligand>
</feature>
<keyword evidence="13" id="KW-1185">Reference proteome</keyword>
<dbReference type="InterPro" id="IPR036249">
    <property type="entry name" value="Thioredoxin-like_sf"/>
</dbReference>
<comment type="similarity">
    <text evidence="1">Belongs to the complex I 24 kDa subunit family.</text>
</comment>
<comment type="cofactor">
    <cofactor evidence="9">
        <name>[2Fe-2S] cluster</name>
        <dbReference type="ChEBI" id="CHEBI:190135"/>
    </cofactor>
</comment>
<dbReference type="RefSeq" id="WP_067377177.1">
    <property type="nucleotide sequence ID" value="NZ_CP015839.1"/>
</dbReference>
<keyword evidence="6 11" id="KW-0411">Iron-sulfur</keyword>
<evidence type="ECO:0000256" key="3">
    <source>
        <dbReference type="ARBA" id="ARBA00022714"/>
    </source>
</evidence>
<evidence type="ECO:0000256" key="2">
    <source>
        <dbReference type="ARBA" id="ARBA00019898"/>
    </source>
</evidence>
<name>A0A1A9EUF1_9GAMM</name>
<evidence type="ECO:0000256" key="9">
    <source>
        <dbReference type="ARBA" id="ARBA00034078"/>
    </source>
</evidence>
<evidence type="ECO:0000313" key="13">
    <source>
        <dbReference type="Proteomes" id="UP000078070"/>
    </source>
</evidence>
<dbReference type="EMBL" id="CP015839">
    <property type="protein sequence ID" value="ANG61288.1"/>
    <property type="molecule type" value="Genomic_DNA"/>
</dbReference>
<gene>
    <name evidence="12" type="ORF">A8C75_01630</name>
</gene>
<proteinExistence type="inferred from homology"/>
<dbReference type="Gene3D" id="3.40.30.10">
    <property type="entry name" value="Glutaredoxin"/>
    <property type="match status" value="1"/>
</dbReference>
<dbReference type="FunFam" id="1.10.10.1590:FF:000001">
    <property type="entry name" value="NADH-quinone oxidoreductase subunit E"/>
    <property type="match status" value="1"/>
</dbReference>
<keyword evidence="4 11" id="KW-0479">Metal-binding</keyword>
<dbReference type="Proteomes" id="UP000078070">
    <property type="component" value="Chromosome"/>
</dbReference>
<reference evidence="12 13" key="2">
    <citation type="journal article" date="2018" name="Int. J. Syst. Evol. Microbiol.">
        <title>Marinobacterium aestuarii sp. nov., a benzene-degrading marine bacterium isolated from estuary sediment.</title>
        <authorList>
            <person name="Bae S.S."/>
            <person name="Jung J."/>
            <person name="Chung D."/>
            <person name="Baek K."/>
        </authorList>
    </citation>
    <scope>NUCLEOTIDE SEQUENCE [LARGE SCALE GENOMIC DNA]</scope>
    <source>
        <strain evidence="12 13">ST58-10</strain>
    </source>
</reference>
<dbReference type="KEGG" id="mars:A8C75_01630"/>
<dbReference type="PANTHER" id="PTHR10371:SF3">
    <property type="entry name" value="NADH DEHYDROGENASE [UBIQUINONE] FLAVOPROTEIN 2, MITOCHONDRIAL"/>
    <property type="match status" value="1"/>
</dbReference>
<dbReference type="Pfam" id="PF01257">
    <property type="entry name" value="2Fe-2S_thioredx"/>
    <property type="match status" value="1"/>
</dbReference>
<dbReference type="CDD" id="cd03064">
    <property type="entry name" value="TRX_Fd_NuoE"/>
    <property type="match status" value="1"/>
</dbReference>
<dbReference type="InterPro" id="IPR002023">
    <property type="entry name" value="NuoE-like"/>
</dbReference>
<dbReference type="OrthoDB" id="9807941at2"/>
<keyword evidence="3 11" id="KW-0001">2Fe-2S</keyword>
<dbReference type="STRING" id="1821621.A8C75_01630"/>
<reference evidence="13" key="1">
    <citation type="submission" date="2016-05" db="EMBL/GenBank/DDBJ databases">
        <authorList>
            <person name="Baek K."/>
            <person name="Yang S.-J."/>
        </authorList>
    </citation>
    <scope>NUCLEOTIDE SEQUENCE [LARGE SCALE GENOMIC DNA]</scope>
    <source>
        <strain evidence="13">ST58-10</strain>
    </source>
</reference>
<evidence type="ECO:0000256" key="11">
    <source>
        <dbReference type="PIRSR" id="PIRSR000216-1"/>
    </source>
</evidence>
<evidence type="ECO:0000256" key="10">
    <source>
        <dbReference type="ARBA" id="ARBA00047712"/>
    </source>
</evidence>
<dbReference type="NCBIfam" id="NF005722">
    <property type="entry name" value="PRK07539.1-2"/>
    <property type="match status" value="1"/>
</dbReference>